<evidence type="ECO:0000256" key="1">
    <source>
        <dbReference type="ARBA" id="ARBA00007261"/>
    </source>
</evidence>
<dbReference type="InterPro" id="IPR050361">
    <property type="entry name" value="MPP/UQCRC_Complex"/>
</dbReference>
<name>A0A1F6VQB9_9BACT</name>
<comment type="similarity">
    <text evidence="1 2">Belongs to the peptidase M16 family.</text>
</comment>
<dbReference type="PROSITE" id="PS00143">
    <property type="entry name" value="INSULINASE"/>
    <property type="match status" value="1"/>
</dbReference>
<dbReference type="STRING" id="1801752.A3J61_00560"/>
<protein>
    <recommendedName>
        <fullName evidence="7">Peptidase M16</fullName>
    </recommendedName>
</protein>
<dbReference type="InterPro" id="IPR011765">
    <property type="entry name" value="Pept_M16_N"/>
</dbReference>
<dbReference type="GO" id="GO:0046872">
    <property type="term" value="F:metal ion binding"/>
    <property type="evidence" value="ECO:0007669"/>
    <property type="project" value="InterPro"/>
</dbReference>
<organism evidence="5 6">
    <name type="scientific">Candidatus Nomurabacteria bacterium RIFCSPHIGHO2_02_FULL_38_15</name>
    <dbReference type="NCBI Taxonomy" id="1801752"/>
    <lineage>
        <taxon>Bacteria</taxon>
        <taxon>Candidatus Nomuraibacteriota</taxon>
    </lineage>
</organism>
<dbReference type="Proteomes" id="UP000179686">
    <property type="component" value="Unassembled WGS sequence"/>
</dbReference>
<reference evidence="5 6" key="1">
    <citation type="journal article" date="2016" name="Nat. Commun.">
        <title>Thousands of microbial genomes shed light on interconnected biogeochemical processes in an aquifer system.</title>
        <authorList>
            <person name="Anantharaman K."/>
            <person name="Brown C.T."/>
            <person name="Hug L.A."/>
            <person name="Sharon I."/>
            <person name="Castelle C.J."/>
            <person name="Probst A.J."/>
            <person name="Thomas B.C."/>
            <person name="Singh A."/>
            <person name="Wilkins M.J."/>
            <person name="Karaoz U."/>
            <person name="Brodie E.L."/>
            <person name="Williams K.H."/>
            <person name="Hubbard S.S."/>
            <person name="Banfield J.F."/>
        </authorList>
    </citation>
    <scope>NUCLEOTIDE SEQUENCE [LARGE SCALE GENOMIC DNA]</scope>
</reference>
<dbReference type="Pfam" id="PF00675">
    <property type="entry name" value="Peptidase_M16"/>
    <property type="match status" value="1"/>
</dbReference>
<comment type="caution">
    <text evidence="5">The sequence shown here is derived from an EMBL/GenBank/DDBJ whole genome shotgun (WGS) entry which is preliminary data.</text>
</comment>
<dbReference type="Gene3D" id="3.30.830.10">
    <property type="entry name" value="Metalloenzyme, LuxS/M16 peptidase-like"/>
    <property type="match status" value="2"/>
</dbReference>
<dbReference type="EMBL" id="MFUC01000017">
    <property type="protein sequence ID" value="OGI71897.1"/>
    <property type="molecule type" value="Genomic_DNA"/>
</dbReference>
<accession>A0A1F6VQB9</accession>
<dbReference type="InterPro" id="IPR011249">
    <property type="entry name" value="Metalloenz_LuxS/M16"/>
</dbReference>
<evidence type="ECO:0000313" key="6">
    <source>
        <dbReference type="Proteomes" id="UP000179686"/>
    </source>
</evidence>
<feature type="domain" description="Peptidase M16 N-terminal" evidence="3">
    <location>
        <begin position="13"/>
        <end position="161"/>
    </location>
</feature>
<dbReference type="GO" id="GO:0004222">
    <property type="term" value="F:metalloendopeptidase activity"/>
    <property type="evidence" value="ECO:0007669"/>
    <property type="project" value="InterPro"/>
</dbReference>
<dbReference type="AlphaFoldDB" id="A0A1F6VQB9"/>
<sequence>MQIKKTTLKNGLRILTHTIPDTKNVTITVFVKTGSDYERDNEMGLSHFLEHMCFKGTTKRKTSFDISKEFDVLGAKNNAFTSNDMTAYWVKGQVVHIEKLFDLVSDVYLSPTFPQSEIEKEKGVVLEEINMYNDRPQRVVYEKFLHLMYGDQPIGRTTIGTPGSVKTLNQTDLLRYHKLQYVPQRTVISVSGGVQHKQVLSLIKKYFNISGLNAGREKSKIKKYIPKSRVLHTYKKTDQTHLILGLPGVSIFDKNAHIYDLLARILSGGMSSRLFILLREQLGVAYYVGAYSENSLAHGLFLINAGVTTSKTALVISKIQEVIQDIAVNGIGLEELNRAKNSLIGSMYLGLETSDAYSVYFGENELLKNQIEMPSEYERKIRSIKATDIQKVAKLLCKKGLARLATIGPQKNGHEFAKQLL</sequence>
<dbReference type="PANTHER" id="PTHR11851">
    <property type="entry name" value="METALLOPROTEASE"/>
    <property type="match status" value="1"/>
</dbReference>
<dbReference type="InterPro" id="IPR007863">
    <property type="entry name" value="Peptidase_M16_C"/>
</dbReference>
<feature type="domain" description="Peptidase M16 C-terminal" evidence="4">
    <location>
        <begin position="168"/>
        <end position="343"/>
    </location>
</feature>
<dbReference type="InterPro" id="IPR001431">
    <property type="entry name" value="Pept_M16_Zn_BS"/>
</dbReference>
<gene>
    <name evidence="5" type="ORF">A3J61_00560</name>
</gene>
<evidence type="ECO:0000259" key="4">
    <source>
        <dbReference type="Pfam" id="PF05193"/>
    </source>
</evidence>
<dbReference type="PANTHER" id="PTHR11851:SF49">
    <property type="entry name" value="MITOCHONDRIAL-PROCESSING PEPTIDASE SUBUNIT ALPHA"/>
    <property type="match status" value="1"/>
</dbReference>
<evidence type="ECO:0000313" key="5">
    <source>
        <dbReference type="EMBL" id="OGI71897.1"/>
    </source>
</evidence>
<evidence type="ECO:0008006" key="7">
    <source>
        <dbReference type="Google" id="ProtNLM"/>
    </source>
</evidence>
<evidence type="ECO:0000259" key="3">
    <source>
        <dbReference type="Pfam" id="PF00675"/>
    </source>
</evidence>
<proteinExistence type="inferred from homology"/>
<dbReference type="GO" id="GO:0006508">
    <property type="term" value="P:proteolysis"/>
    <property type="evidence" value="ECO:0007669"/>
    <property type="project" value="InterPro"/>
</dbReference>
<evidence type="ECO:0000256" key="2">
    <source>
        <dbReference type="RuleBase" id="RU004447"/>
    </source>
</evidence>
<dbReference type="Pfam" id="PF05193">
    <property type="entry name" value="Peptidase_M16_C"/>
    <property type="match status" value="1"/>
</dbReference>
<dbReference type="SUPFAM" id="SSF63411">
    <property type="entry name" value="LuxS/MPP-like metallohydrolase"/>
    <property type="match status" value="2"/>
</dbReference>